<keyword evidence="4" id="KW-1185">Reference proteome</keyword>
<evidence type="ECO:0000313" key="3">
    <source>
        <dbReference type="EMBL" id="SDM76317.1"/>
    </source>
</evidence>
<protein>
    <recommendedName>
        <fullName evidence="5">Sodium:proton antiporter</fullName>
    </recommendedName>
</protein>
<dbReference type="EMBL" id="FNIE01000001">
    <property type="protein sequence ID" value="SDM76317.1"/>
    <property type="molecule type" value="Genomic_DNA"/>
</dbReference>
<evidence type="ECO:0000256" key="1">
    <source>
        <dbReference type="SAM" id="MobiDB-lite"/>
    </source>
</evidence>
<accession>A0A1G9VWP7</accession>
<sequence>MSGPETEGGGPGRQETAEQRADRRWADLLQELRVAQTGVQILFGFLLTVVFQPRFAQLSDTDRHIYVVTIMLGAATTGALVGPAAMHRMLTGQRLKPETVVWASRLTVVGLVLLLCTMASSLLLVLRIAVHDTVAAWLVAGMVAWFALCWFVLPLWARHRSTHRS</sequence>
<feature type="transmembrane region" description="Helical" evidence="2">
    <location>
        <begin position="64"/>
        <end position="85"/>
    </location>
</feature>
<feature type="transmembrane region" description="Helical" evidence="2">
    <location>
        <begin position="106"/>
        <end position="129"/>
    </location>
</feature>
<dbReference type="OrthoDB" id="3625784at2"/>
<dbReference type="Proteomes" id="UP000199341">
    <property type="component" value="Unassembled WGS sequence"/>
</dbReference>
<dbReference type="Pfam" id="PF19853">
    <property type="entry name" value="DUF6328"/>
    <property type="match status" value="1"/>
</dbReference>
<evidence type="ECO:0008006" key="5">
    <source>
        <dbReference type="Google" id="ProtNLM"/>
    </source>
</evidence>
<feature type="transmembrane region" description="Helical" evidence="2">
    <location>
        <begin position="135"/>
        <end position="157"/>
    </location>
</feature>
<dbReference type="AlphaFoldDB" id="A0A1G9VWP7"/>
<reference evidence="3 4" key="1">
    <citation type="submission" date="2016-10" db="EMBL/GenBank/DDBJ databases">
        <authorList>
            <person name="de Groot N.N."/>
        </authorList>
    </citation>
    <scope>NUCLEOTIDE SEQUENCE [LARGE SCALE GENOMIC DNA]</scope>
    <source>
        <strain evidence="3 4">CGMCC 4.2022</strain>
    </source>
</reference>
<proteinExistence type="predicted"/>
<gene>
    <name evidence="3" type="ORF">SAMN05216259_101424</name>
</gene>
<feature type="transmembrane region" description="Helical" evidence="2">
    <location>
        <begin position="32"/>
        <end position="52"/>
    </location>
</feature>
<evidence type="ECO:0000256" key="2">
    <source>
        <dbReference type="SAM" id="Phobius"/>
    </source>
</evidence>
<feature type="region of interest" description="Disordered" evidence="1">
    <location>
        <begin position="1"/>
        <end position="20"/>
    </location>
</feature>
<dbReference type="RefSeq" id="WP_093782480.1">
    <property type="nucleotide sequence ID" value="NZ_FNIE01000001.1"/>
</dbReference>
<feature type="compositionally biased region" description="Gly residues" evidence="1">
    <location>
        <begin position="1"/>
        <end position="12"/>
    </location>
</feature>
<dbReference type="InterPro" id="IPR046291">
    <property type="entry name" value="DUF6328"/>
</dbReference>
<keyword evidence="2" id="KW-0472">Membrane</keyword>
<evidence type="ECO:0000313" key="4">
    <source>
        <dbReference type="Proteomes" id="UP000199341"/>
    </source>
</evidence>
<keyword evidence="2" id="KW-0812">Transmembrane</keyword>
<name>A0A1G9VWP7_9ACTN</name>
<organism evidence="3 4">
    <name type="scientific">Actinacidiphila guanduensis</name>
    <dbReference type="NCBI Taxonomy" id="310781"/>
    <lineage>
        <taxon>Bacteria</taxon>
        <taxon>Bacillati</taxon>
        <taxon>Actinomycetota</taxon>
        <taxon>Actinomycetes</taxon>
        <taxon>Kitasatosporales</taxon>
        <taxon>Streptomycetaceae</taxon>
        <taxon>Actinacidiphila</taxon>
    </lineage>
</organism>
<keyword evidence="2" id="KW-1133">Transmembrane helix</keyword>
<dbReference type="STRING" id="310781.SAMN05216259_101424"/>